<dbReference type="PANTHER" id="PTHR30537:SF5">
    <property type="entry name" value="HTH-TYPE TRANSCRIPTIONAL ACTIVATOR TTDR-RELATED"/>
    <property type="match status" value="1"/>
</dbReference>
<dbReference type="GO" id="GO:0003700">
    <property type="term" value="F:DNA-binding transcription factor activity"/>
    <property type="evidence" value="ECO:0007669"/>
    <property type="project" value="InterPro"/>
</dbReference>
<evidence type="ECO:0000256" key="3">
    <source>
        <dbReference type="ARBA" id="ARBA00023125"/>
    </source>
</evidence>
<evidence type="ECO:0000313" key="6">
    <source>
        <dbReference type="EMBL" id="RUO37160.1"/>
    </source>
</evidence>
<keyword evidence="2" id="KW-0805">Transcription regulation</keyword>
<dbReference type="EMBL" id="PIPQ01000012">
    <property type="protein sequence ID" value="RUO37160.1"/>
    <property type="molecule type" value="Genomic_DNA"/>
</dbReference>
<reference evidence="6 7" key="1">
    <citation type="journal article" date="2011" name="Front. Microbiol.">
        <title>Genomic signatures of strain selection and enhancement in Bacillus atrophaeus var. globigii, a historical biowarfare simulant.</title>
        <authorList>
            <person name="Gibbons H.S."/>
            <person name="Broomall S.M."/>
            <person name="McNew L.A."/>
            <person name="Daligault H."/>
            <person name="Chapman C."/>
            <person name="Bruce D."/>
            <person name="Karavis M."/>
            <person name="Krepps M."/>
            <person name="McGregor P.A."/>
            <person name="Hong C."/>
            <person name="Park K.H."/>
            <person name="Akmal A."/>
            <person name="Feldman A."/>
            <person name="Lin J.S."/>
            <person name="Chang W.E."/>
            <person name="Higgs B.W."/>
            <person name="Demirev P."/>
            <person name="Lindquist J."/>
            <person name="Liem A."/>
            <person name="Fochler E."/>
            <person name="Read T.D."/>
            <person name="Tapia R."/>
            <person name="Johnson S."/>
            <person name="Bishop-Lilly K.A."/>
            <person name="Detter C."/>
            <person name="Han C."/>
            <person name="Sozhamannan S."/>
            <person name="Rosenzweig C.N."/>
            <person name="Skowronski E.W."/>
        </authorList>
    </citation>
    <scope>NUCLEOTIDE SEQUENCE [LARGE SCALE GENOMIC DNA]</scope>
    <source>
        <strain evidence="6 7">AIT1</strain>
    </source>
</reference>
<dbReference type="Pfam" id="PF00126">
    <property type="entry name" value="HTH_1"/>
    <property type="match status" value="1"/>
</dbReference>
<dbReference type="Pfam" id="PF03466">
    <property type="entry name" value="LysR_substrate"/>
    <property type="match status" value="1"/>
</dbReference>
<dbReference type="FunFam" id="1.10.10.10:FF:000001">
    <property type="entry name" value="LysR family transcriptional regulator"/>
    <property type="match status" value="1"/>
</dbReference>
<dbReference type="InterPro" id="IPR000847">
    <property type="entry name" value="LysR_HTH_N"/>
</dbReference>
<dbReference type="RefSeq" id="WP_126758197.1">
    <property type="nucleotide sequence ID" value="NZ_PIPQ01000012.1"/>
</dbReference>
<evidence type="ECO:0000256" key="2">
    <source>
        <dbReference type="ARBA" id="ARBA00023015"/>
    </source>
</evidence>
<organism evidence="6 7">
    <name type="scientific">Aliidiomarina taiwanensis</name>
    <dbReference type="NCBI Taxonomy" id="946228"/>
    <lineage>
        <taxon>Bacteria</taxon>
        <taxon>Pseudomonadati</taxon>
        <taxon>Pseudomonadota</taxon>
        <taxon>Gammaproteobacteria</taxon>
        <taxon>Alteromonadales</taxon>
        <taxon>Idiomarinaceae</taxon>
        <taxon>Aliidiomarina</taxon>
    </lineage>
</organism>
<evidence type="ECO:0000256" key="1">
    <source>
        <dbReference type="ARBA" id="ARBA00009437"/>
    </source>
</evidence>
<proteinExistence type="inferred from homology"/>
<dbReference type="PRINTS" id="PR00039">
    <property type="entry name" value="HTHLYSR"/>
</dbReference>
<dbReference type="SUPFAM" id="SSF53850">
    <property type="entry name" value="Periplasmic binding protein-like II"/>
    <property type="match status" value="1"/>
</dbReference>
<dbReference type="OrthoDB" id="9786526at2"/>
<protein>
    <submittedName>
        <fullName evidence="6">LysR family transcriptional regulator</fullName>
    </submittedName>
</protein>
<name>A0A432WTQ6_9GAMM</name>
<keyword evidence="3" id="KW-0238">DNA-binding</keyword>
<comment type="similarity">
    <text evidence="1">Belongs to the LysR transcriptional regulatory family.</text>
</comment>
<dbReference type="InterPro" id="IPR036390">
    <property type="entry name" value="WH_DNA-bd_sf"/>
</dbReference>
<dbReference type="GO" id="GO:0043565">
    <property type="term" value="F:sequence-specific DNA binding"/>
    <property type="evidence" value="ECO:0007669"/>
    <property type="project" value="TreeGrafter"/>
</dbReference>
<evidence type="ECO:0000256" key="4">
    <source>
        <dbReference type="ARBA" id="ARBA00023163"/>
    </source>
</evidence>
<dbReference type="InterPro" id="IPR058163">
    <property type="entry name" value="LysR-type_TF_proteobact-type"/>
</dbReference>
<dbReference type="Gene3D" id="3.40.190.290">
    <property type="match status" value="1"/>
</dbReference>
<dbReference type="CDD" id="cd08422">
    <property type="entry name" value="PBP2_CrgA_like"/>
    <property type="match status" value="1"/>
</dbReference>
<dbReference type="GO" id="GO:0006351">
    <property type="term" value="P:DNA-templated transcription"/>
    <property type="evidence" value="ECO:0007669"/>
    <property type="project" value="TreeGrafter"/>
</dbReference>
<keyword evidence="4" id="KW-0804">Transcription</keyword>
<evidence type="ECO:0000259" key="5">
    <source>
        <dbReference type="PROSITE" id="PS50931"/>
    </source>
</evidence>
<evidence type="ECO:0000313" key="7">
    <source>
        <dbReference type="Proteomes" id="UP000286976"/>
    </source>
</evidence>
<feature type="domain" description="HTH lysR-type" evidence="5">
    <location>
        <begin position="5"/>
        <end position="62"/>
    </location>
</feature>
<dbReference type="InterPro" id="IPR005119">
    <property type="entry name" value="LysR_subst-bd"/>
</dbReference>
<dbReference type="InterPro" id="IPR036388">
    <property type="entry name" value="WH-like_DNA-bd_sf"/>
</dbReference>
<dbReference type="SUPFAM" id="SSF46785">
    <property type="entry name" value="Winged helix' DNA-binding domain"/>
    <property type="match status" value="1"/>
</dbReference>
<accession>A0A432WTQ6</accession>
<dbReference type="Proteomes" id="UP000286976">
    <property type="component" value="Unassembled WGS sequence"/>
</dbReference>
<gene>
    <name evidence="6" type="ORF">CWE15_11350</name>
</gene>
<dbReference type="PROSITE" id="PS50931">
    <property type="entry name" value="HTH_LYSR"/>
    <property type="match status" value="1"/>
</dbReference>
<comment type="caution">
    <text evidence="6">The sequence shown here is derived from an EMBL/GenBank/DDBJ whole genome shotgun (WGS) entry which is preliminary data.</text>
</comment>
<dbReference type="PANTHER" id="PTHR30537">
    <property type="entry name" value="HTH-TYPE TRANSCRIPTIONAL REGULATOR"/>
    <property type="match status" value="1"/>
</dbReference>
<sequence>MKKLPDFEAWAMFAAVTREGSFAKAAAALGVSQATVSKAITRLEQRIKTTLFHRTSRHITLTESGYSVLDEVNDLVNLGDLVEEKMSEQASAMRGLIRISSPMSFGLNYLAPLLPSFMQQHPDVELDVKFDDRQVDLVAEGFDLSLRISDLVDSTLLAQRLCTTRLQLVGAPSYFAKHGKPTHPSELDQHKALLYAYDNRGAHWRFHHEQYGDYSQALPSSCLRVNNGDALLPVLKQGGGVAVMPDFLTWEALREGELVEVMPEWTLAPLGLFIVTPPSRLRPVRVDRFIQYLKEHLSTAPWRQET</sequence>
<keyword evidence="7" id="KW-1185">Reference proteome</keyword>
<dbReference type="Gene3D" id="1.10.10.10">
    <property type="entry name" value="Winged helix-like DNA-binding domain superfamily/Winged helix DNA-binding domain"/>
    <property type="match status" value="1"/>
</dbReference>
<dbReference type="AlphaFoldDB" id="A0A432WTQ6"/>